<accession>A0AAD6KXZ0</accession>
<keyword evidence="4 6" id="KW-1133">Transmembrane helix</keyword>
<comment type="caution">
    <text evidence="7">The sequence shown here is derived from an EMBL/GenBank/DDBJ whole genome shotgun (WGS) entry which is preliminary data.</text>
</comment>
<evidence type="ECO:0000313" key="8">
    <source>
        <dbReference type="Proteomes" id="UP001162972"/>
    </source>
</evidence>
<dbReference type="PANTHER" id="PTHR46285:SF8">
    <property type="entry name" value="PLANT VIRAL-RESPONSE FAMILY PROTEIN"/>
    <property type="match status" value="1"/>
</dbReference>
<feature type="transmembrane region" description="Helical" evidence="6">
    <location>
        <begin position="112"/>
        <end position="131"/>
    </location>
</feature>
<protein>
    <submittedName>
        <fullName evidence="7">Uncharacterized protein</fullName>
    </submittedName>
</protein>
<name>A0AAD6KXZ0_9ROSI</name>
<reference evidence="7 8" key="1">
    <citation type="journal article" date="2023" name="Int. J. Mol. Sci.">
        <title>De Novo Assembly and Annotation of 11 Diverse Shrub Willow (Salix) Genomes Reveals Novel Gene Organization in Sex-Linked Regions.</title>
        <authorList>
            <person name="Hyden B."/>
            <person name="Feng K."/>
            <person name="Yates T.B."/>
            <person name="Jawdy S."/>
            <person name="Cereghino C."/>
            <person name="Smart L.B."/>
            <person name="Muchero W."/>
        </authorList>
    </citation>
    <scope>NUCLEOTIDE SEQUENCE [LARGE SCALE GENOMIC DNA]</scope>
    <source>
        <tissue evidence="7">Shoot tip</tissue>
    </source>
</reference>
<dbReference type="GO" id="GO:0016020">
    <property type="term" value="C:membrane"/>
    <property type="evidence" value="ECO:0007669"/>
    <property type="project" value="UniProtKB-SubCell"/>
</dbReference>
<gene>
    <name evidence="7" type="ORF">OIU84_018273</name>
</gene>
<keyword evidence="8" id="KW-1185">Reference proteome</keyword>
<evidence type="ECO:0000256" key="6">
    <source>
        <dbReference type="SAM" id="Phobius"/>
    </source>
</evidence>
<organism evidence="7 8">
    <name type="scientific">Salix udensis</name>
    <dbReference type="NCBI Taxonomy" id="889485"/>
    <lineage>
        <taxon>Eukaryota</taxon>
        <taxon>Viridiplantae</taxon>
        <taxon>Streptophyta</taxon>
        <taxon>Embryophyta</taxon>
        <taxon>Tracheophyta</taxon>
        <taxon>Spermatophyta</taxon>
        <taxon>Magnoliopsida</taxon>
        <taxon>eudicotyledons</taxon>
        <taxon>Gunneridae</taxon>
        <taxon>Pentapetalae</taxon>
        <taxon>rosids</taxon>
        <taxon>fabids</taxon>
        <taxon>Malpighiales</taxon>
        <taxon>Salicaceae</taxon>
        <taxon>Saliceae</taxon>
        <taxon>Salix</taxon>
    </lineage>
</organism>
<keyword evidence="3 6" id="KW-0812">Transmembrane</keyword>
<keyword evidence="5 6" id="KW-0472">Membrane</keyword>
<evidence type="ECO:0000256" key="2">
    <source>
        <dbReference type="ARBA" id="ARBA00006948"/>
    </source>
</evidence>
<dbReference type="Proteomes" id="UP001162972">
    <property type="component" value="Chromosome 10"/>
</dbReference>
<dbReference type="InterPro" id="IPR006904">
    <property type="entry name" value="DUF716"/>
</dbReference>
<evidence type="ECO:0000256" key="1">
    <source>
        <dbReference type="ARBA" id="ARBA00004141"/>
    </source>
</evidence>
<evidence type="ECO:0000256" key="3">
    <source>
        <dbReference type="ARBA" id="ARBA00022692"/>
    </source>
</evidence>
<dbReference type="Pfam" id="PF04819">
    <property type="entry name" value="DUF716"/>
    <property type="match status" value="2"/>
</dbReference>
<dbReference type="PANTHER" id="PTHR46285">
    <property type="entry name" value="PROTEINASE INHIBITOR I4, SERPIN (DUF716)-RELATED"/>
    <property type="match status" value="1"/>
</dbReference>
<evidence type="ECO:0000313" key="7">
    <source>
        <dbReference type="EMBL" id="KAJ6430729.1"/>
    </source>
</evidence>
<dbReference type="AlphaFoldDB" id="A0AAD6KXZ0"/>
<comment type="similarity">
    <text evidence="2">Belongs to the TMEM45 family.</text>
</comment>
<proteinExistence type="inferred from homology"/>
<feature type="transmembrane region" description="Helical" evidence="6">
    <location>
        <begin position="56"/>
        <end position="75"/>
    </location>
</feature>
<sequence>MSFFVYATFAVLLDRISARAQRGLTHILGAAAFGQQLLMFHLHSTDHAGLEGQYHLLLQTVVVVSLTTTLMGIGLPKSFLGCLLYNDDGHKIVRCSGEEALHRAKSLANIQFGWLVIGITIFAVTLYLGLVEKHSKGGEYSSVLSKEFEETREESSDVESLREKQSRGHQEFACGKRLYPLLTWKGRRCKRLNSES</sequence>
<comment type="subcellular location">
    <subcellularLocation>
        <location evidence="1">Membrane</location>
        <topology evidence="1">Multi-pass membrane protein</topology>
    </subcellularLocation>
</comment>
<evidence type="ECO:0000256" key="5">
    <source>
        <dbReference type="ARBA" id="ARBA00023136"/>
    </source>
</evidence>
<evidence type="ECO:0000256" key="4">
    <source>
        <dbReference type="ARBA" id="ARBA00022989"/>
    </source>
</evidence>
<dbReference type="EMBL" id="JAPFFJ010000003">
    <property type="protein sequence ID" value="KAJ6430729.1"/>
    <property type="molecule type" value="Genomic_DNA"/>
</dbReference>